<dbReference type="InterPro" id="IPR041231">
    <property type="entry name" value="FlgA_N"/>
</dbReference>
<feature type="domain" description="SAF" evidence="5">
    <location>
        <begin position="130"/>
        <end position="192"/>
    </location>
</feature>
<dbReference type="Pfam" id="PF17656">
    <property type="entry name" value="ChapFlgA_N"/>
    <property type="match status" value="1"/>
</dbReference>
<evidence type="ECO:0000313" key="7">
    <source>
        <dbReference type="Proteomes" id="UP000542973"/>
    </source>
</evidence>
<evidence type="ECO:0000259" key="5">
    <source>
        <dbReference type="SMART" id="SM00858"/>
    </source>
</evidence>
<comment type="subcellular location">
    <subcellularLocation>
        <location evidence="1">Periplasm</location>
    </subcellularLocation>
</comment>
<dbReference type="CDD" id="cd11614">
    <property type="entry name" value="SAF_CpaB_FlgA_like"/>
    <property type="match status" value="1"/>
</dbReference>
<dbReference type="SMART" id="SM00858">
    <property type="entry name" value="SAF"/>
    <property type="match status" value="1"/>
</dbReference>
<dbReference type="InterPro" id="IPR017585">
    <property type="entry name" value="SAF_FlgA"/>
</dbReference>
<accession>A0A849B9D8</accession>
<reference evidence="6 7" key="1">
    <citation type="submission" date="2020-05" db="EMBL/GenBank/DDBJ databases">
        <title>MicrobeNet Type strains.</title>
        <authorList>
            <person name="Nicholson A.C."/>
        </authorList>
    </citation>
    <scope>NUCLEOTIDE SEQUENCE [LARGE SCALE GENOMIC DNA]</scope>
    <source>
        <strain evidence="6 7">ATCC 700815</strain>
    </source>
</reference>
<dbReference type="RefSeq" id="WP_082371820.1">
    <property type="nucleotide sequence ID" value="NZ_BAAAEB010000017.1"/>
</dbReference>
<keyword evidence="6" id="KW-0966">Cell projection</keyword>
<name>A0A849B9D8_9BURK</name>
<sequence length="254" mass="26452">MFRTHRSAPRRLALLALCAALPCTAALAATATTSVTTSASPPQAAQPSPFTDDPVRVAVEQFLLRETAGLPGKASIQVVPPSGGRARECVAPQPFLPGGAAAWGRVSVGVRCGGERPWTRYVQARVSVVADYYVAAHALAPGQPIGPADLERREGDLAGLPRAVVTDPAQLQGAVTANRIAAGSPLRMDMVRKAIAVKQGQMVAVTIEGEAFQIRSEGKILADAAPGNTVQVRLKSGQVVNGLVRDADTVVLQQ</sequence>
<evidence type="ECO:0000256" key="4">
    <source>
        <dbReference type="SAM" id="SignalP"/>
    </source>
</evidence>
<dbReference type="GO" id="GO:0044780">
    <property type="term" value="P:bacterial-type flagellum assembly"/>
    <property type="evidence" value="ECO:0007669"/>
    <property type="project" value="InterPro"/>
</dbReference>
<dbReference type="Pfam" id="PF13144">
    <property type="entry name" value="ChapFlgA"/>
    <property type="match status" value="1"/>
</dbReference>
<evidence type="ECO:0000313" key="6">
    <source>
        <dbReference type="EMBL" id="NNH11026.1"/>
    </source>
</evidence>
<dbReference type="EMBL" id="JABEMD010000012">
    <property type="protein sequence ID" value="NNH11026.1"/>
    <property type="molecule type" value="Genomic_DNA"/>
</dbReference>
<dbReference type="InterPro" id="IPR039246">
    <property type="entry name" value="Flagellar_FlgA"/>
</dbReference>
<keyword evidence="6" id="KW-0969">Cilium</keyword>
<proteinExistence type="predicted"/>
<gene>
    <name evidence="6" type="primary">flgA</name>
    <name evidence="6" type="ORF">HLB16_09055</name>
</gene>
<dbReference type="PANTHER" id="PTHR36307">
    <property type="entry name" value="FLAGELLA BASAL BODY P-RING FORMATION PROTEIN FLGA"/>
    <property type="match status" value="1"/>
</dbReference>
<evidence type="ECO:0000256" key="1">
    <source>
        <dbReference type="ARBA" id="ARBA00004418"/>
    </source>
</evidence>
<keyword evidence="2 4" id="KW-0732">Signal</keyword>
<dbReference type="GO" id="GO:0042597">
    <property type="term" value="C:periplasmic space"/>
    <property type="evidence" value="ECO:0007669"/>
    <property type="project" value="UniProtKB-SubCell"/>
</dbReference>
<feature type="signal peptide" evidence="4">
    <location>
        <begin position="1"/>
        <end position="28"/>
    </location>
</feature>
<dbReference type="NCBIfam" id="TIGR03170">
    <property type="entry name" value="flgA_cterm"/>
    <property type="match status" value="1"/>
</dbReference>
<dbReference type="InterPro" id="IPR013974">
    <property type="entry name" value="SAF"/>
</dbReference>
<dbReference type="Gene3D" id="2.30.30.760">
    <property type="match status" value="1"/>
</dbReference>
<dbReference type="Gene3D" id="3.90.1210.10">
    <property type="entry name" value="Antifreeze-like/N-acetylneuraminic acid synthase C-terminal domain"/>
    <property type="match status" value="1"/>
</dbReference>
<keyword evidence="6" id="KW-0282">Flagellum</keyword>
<dbReference type="Proteomes" id="UP000542973">
    <property type="component" value="Unassembled WGS sequence"/>
</dbReference>
<keyword evidence="3" id="KW-0574">Periplasm</keyword>
<evidence type="ECO:0000256" key="2">
    <source>
        <dbReference type="ARBA" id="ARBA00022729"/>
    </source>
</evidence>
<comment type="caution">
    <text evidence="6">The sequence shown here is derived from an EMBL/GenBank/DDBJ whole genome shotgun (WGS) entry which is preliminary data.</text>
</comment>
<dbReference type="PANTHER" id="PTHR36307:SF1">
    <property type="entry name" value="FLAGELLA BASAL BODY P-RING FORMATION PROTEIN FLGA"/>
    <property type="match status" value="1"/>
</dbReference>
<protein>
    <submittedName>
        <fullName evidence="6">Flagellar basal body P-ring formation protein FlgA</fullName>
    </submittedName>
</protein>
<evidence type="ECO:0000256" key="3">
    <source>
        <dbReference type="ARBA" id="ARBA00022764"/>
    </source>
</evidence>
<organism evidence="6 7">
    <name type="scientific">Cupriavidus gilardii</name>
    <dbReference type="NCBI Taxonomy" id="82541"/>
    <lineage>
        <taxon>Bacteria</taxon>
        <taxon>Pseudomonadati</taxon>
        <taxon>Pseudomonadota</taxon>
        <taxon>Betaproteobacteria</taxon>
        <taxon>Burkholderiales</taxon>
        <taxon>Burkholderiaceae</taxon>
        <taxon>Cupriavidus</taxon>
    </lineage>
</organism>
<dbReference type="AlphaFoldDB" id="A0A849B9D8"/>
<feature type="chain" id="PRO_5032675944" evidence="4">
    <location>
        <begin position="29"/>
        <end position="254"/>
    </location>
</feature>